<dbReference type="HOGENOM" id="CLU_2971115_0_0_0"/>
<name>S0EZL6_CHTCT</name>
<dbReference type="PATRIC" id="fig|1303518.3.peg.2178"/>
<evidence type="ECO:0000313" key="2">
    <source>
        <dbReference type="Proteomes" id="UP000014227"/>
    </source>
</evidence>
<dbReference type="Proteomes" id="UP000014227">
    <property type="component" value="Chromosome I"/>
</dbReference>
<dbReference type="STRING" id="454171.CP488_01984"/>
<keyword evidence="2" id="KW-1185">Reference proteome</keyword>
<protein>
    <submittedName>
        <fullName evidence="1">Uncharacterized protein</fullName>
    </submittedName>
</protein>
<accession>S0EZL6</accession>
<dbReference type="InParanoid" id="S0EZL6"/>
<evidence type="ECO:0000313" key="1">
    <source>
        <dbReference type="EMBL" id="CCW35913.1"/>
    </source>
</evidence>
<dbReference type="EMBL" id="HF951689">
    <property type="protein sequence ID" value="CCW35913.1"/>
    <property type="molecule type" value="Genomic_DNA"/>
</dbReference>
<dbReference type="AlphaFoldDB" id="S0EZL6"/>
<organism evidence="1 2">
    <name type="scientific">Chthonomonas calidirosea (strain DSM 23976 / ICMP 18418 / T49)</name>
    <dbReference type="NCBI Taxonomy" id="1303518"/>
    <lineage>
        <taxon>Bacteria</taxon>
        <taxon>Bacillati</taxon>
        <taxon>Armatimonadota</taxon>
        <taxon>Chthonomonadia</taxon>
        <taxon>Chthonomonadales</taxon>
        <taxon>Chthonomonadaceae</taxon>
        <taxon>Chthonomonas</taxon>
    </lineage>
</organism>
<proteinExistence type="predicted"/>
<gene>
    <name evidence="1" type="ORF">CCALI_02106</name>
</gene>
<dbReference type="KEGG" id="ccz:CCALI_02106"/>
<dbReference type="RefSeq" id="WP_016483436.1">
    <property type="nucleotide sequence ID" value="NC_021487.1"/>
</dbReference>
<sequence>MAKKKDTSKTNVAARLESKAQQQVCRFCGRKPEMVRQLTPSGKVQMFRKCCAEAGLVA</sequence>
<reference evidence="2" key="1">
    <citation type="submission" date="2013-03" db="EMBL/GenBank/DDBJ databases">
        <title>Genome sequence of Chthonomonas calidirosea, the first sequenced genome from the Armatimonadetes phylum (formally candidate division OP10).</title>
        <authorList>
            <person name="Lee K.C.Y."/>
            <person name="Morgan X.C."/>
            <person name="Dunfield P.F."/>
            <person name="Tamas I."/>
            <person name="Houghton K.M."/>
            <person name="Vyssotski M."/>
            <person name="Ryan J.L.J."/>
            <person name="Lagutin K."/>
            <person name="McDonald I.R."/>
            <person name="Stott M.B."/>
        </authorList>
    </citation>
    <scope>NUCLEOTIDE SEQUENCE [LARGE SCALE GENOMIC DNA]</scope>
    <source>
        <strain evidence="2">DSM 23976 / ICMP 18418 / T49</strain>
    </source>
</reference>